<proteinExistence type="predicted"/>
<dbReference type="EMBL" id="CP000950">
    <property type="protein sequence ID" value="ACA69614.1"/>
    <property type="molecule type" value="Genomic_DNA"/>
</dbReference>
<dbReference type="PANTHER" id="PTHR35462:SF2">
    <property type="entry name" value="TRANSMEMBRANE PROTEIN"/>
    <property type="match status" value="1"/>
</dbReference>
<reference evidence="2" key="1">
    <citation type="submission" date="2008-02" db="EMBL/GenBank/DDBJ databases">
        <title>Complete sequence of Yersinia pseudotuberculosis YPIII.</title>
        <authorList>
            <consortium name="US DOE Joint Genome Institute"/>
            <person name="Challacombe J.F."/>
            <person name="Bruce D."/>
            <person name="Detter J.C."/>
            <person name="Green L."/>
            <person name="Land M."/>
            <person name="Munk C."/>
            <person name="Lindler L.E."/>
            <person name="Nikolich M.P."/>
            <person name="Brettin T."/>
        </authorList>
    </citation>
    <scope>NUCLEOTIDE SEQUENCE</scope>
    <source>
        <strain evidence="2">YPIII</strain>
    </source>
</reference>
<keyword evidence="2" id="KW-0449">Lipoprotein</keyword>
<dbReference type="Pfam" id="PF10043">
    <property type="entry name" value="DUF2279"/>
    <property type="match status" value="1"/>
</dbReference>
<dbReference type="PANTHER" id="PTHR35462">
    <property type="match status" value="1"/>
</dbReference>
<dbReference type="RefSeq" id="WP_012304536.1">
    <property type="nucleotide sequence ID" value="NZ_CP009792.1"/>
</dbReference>
<sequence length="113" mass="12450" precursor="true">MRLHIYLRRLLIAPLLLLTSACTHVANDSWTGKDKAQHFFASAALAAAGTAYGEHQNWSDAKSHNFGLLFSIGIGAGKEWYDSRQAGTGWSWKDFTWDIAGAITGYSLYRAAN</sequence>
<gene>
    <name evidence="2" type="ordered locus">YPK_3345</name>
</gene>
<dbReference type="KEGG" id="ypy:YPK_3345"/>
<keyword evidence="1" id="KW-0732">Signal</keyword>
<dbReference type="PATRIC" id="fig|502800.11.peg.4083"/>
<organism evidence="2">
    <name type="scientific">Yersinia pseudotuberculosis serotype O:3 (strain YPIII)</name>
    <dbReference type="NCBI Taxonomy" id="502800"/>
    <lineage>
        <taxon>Bacteria</taxon>
        <taxon>Pseudomonadati</taxon>
        <taxon>Pseudomonadota</taxon>
        <taxon>Gammaproteobacteria</taxon>
        <taxon>Enterobacterales</taxon>
        <taxon>Yersiniaceae</taxon>
        <taxon>Yersinia</taxon>
    </lineage>
</organism>
<feature type="chain" id="PRO_5002605151" evidence="1">
    <location>
        <begin position="26"/>
        <end position="113"/>
    </location>
</feature>
<accession>A0A0H3B610</accession>
<protein>
    <submittedName>
        <fullName evidence="2">Putative lipoprotein</fullName>
    </submittedName>
</protein>
<dbReference type="AlphaFoldDB" id="A0A0H3B610"/>
<feature type="signal peptide" evidence="1">
    <location>
        <begin position="1"/>
        <end position="25"/>
    </location>
</feature>
<dbReference type="PROSITE" id="PS51257">
    <property type="entry name" value="PROKAR_LIPOPROTEIN"/>
    <property type="match status" value="1"/>
</dbReference>
<evidence type="ECO:0000256" key="1">
    <source>
        <dbReference type="SAM" id="SignalP"/>
    </source>
</evidence>
<name>A0A0H3B610_YERPY</name>
<dbReference type="InterPro" id="IPR017028">
    <property type="entry name" value="UCP034456"/>
</dbReference>
<dbReference type="PIRSF" id="PIRSF034456">
    <property type="entry name" value="UCP034456"/>
    <property type="match status" value="1"/>
</dbReference>
<dbReference type="InterPro" id="IPR018736">
    <property type="entry name" value="DUF2279_periplasmic_lipo"/>
</dbReference>
<evidence type="ECO:0000313" key="2">
    <source>
        <dbReference type="EMBL" id="ACA69614.1"/>
    </source>
</evidence>
<dbReference type="NCBIfam" id="NF008028">
    <property type="entry name" value="PRK10759.1"/>
    <property type="match status" value="1"/>
</dbReference>